<evidence type="ECO:0000256" key="3">
    <source>
        <dbReference type="ARBA" id="ARBA00012744"/>
    </source>
</evidence>
<evidence type="ECO:0000256" key="5">
    <source>
        <dbReference type="ARBA" id="ARBA00022801"/>
    </source>
</evidence>
<keyword evidence="4" id="KW-0732">Signal</keyword>
<dbReference type="PANTHER" id="PTHR30620">
    <property type="entry name" value="PERIPLASMIC BETA-GLUCOSIDASE-RELATED"/>
    <property type="match status" value="1"/>
</dbReference>
<comment type="caution">
    <text evidence="9">The sequence shown here is derived from an EMBL/GenBank/DDBJ whole genome shotgun (WGS) entry which is preliminary data.</text>
</comment>
<evidence type="ECO:0000256" key="2">
    <source>
        <dbReference type="ARBA" id="ARBA00005336"/>
    </source>
</evidence>
<organism evidence="9 10">
    <name type="scientific">Thermophilibacter provencensis</name>
    <dbReference type="NCBI Taxonomy" id="1852386"/>
    <lineage>
        <taxon>Bacteria</taxon>
        <taxon>Bacillati</taxon>
        <taxon>Actinomycetota</taxon>
        <taxon>Coriobacteriia</taxon>
        <taxon>Coriobacteriales</taxon>
        <taxon>Atopobiaceae</taxon>
        <taxon>Thermophilibacter</taxon>
    </lineage>
</organism>
<gene>
    <name evidence="9" type="ORF">K8U72_00580</name>
</gene>
<dbReference type="Gene3D" id="3.20.20.300">
    <property type="entry name" value="Glycoside hydrolase, family 3, N-terminal domain"/>
    <property type="match status" value="1"/>
</dbReference>
<evidence type="ECO:0000256" key="1">
    <source>
        <dbReference type="ARBA" id="ARBA00000448"/>
    </source>
</evidence>
<reference evidence="9" key="1">
    <citation type="journal article" date="2021" name="PeerJ">
        <title>Extensive microbial diversity within the chicken gut microbiome revealed by metagenomics and culture.</title>
        <authorList>
            <person name="Gilroy R."/>
            <person name="Ravi A."/>
            <person name="Getino M."/>
            <person name="Pursley I."/>
            <person name="Horton D.L."/>
            <person name="Alikhan N.F."/>
            <person name="Baker D."/>
            <person name="Gharbi K."/>
            <person name="Hall N."/>
            <person name="Watson M."/>
            <person name="Adriaenssens E.M."/>
            <person name="Foster-Nyarko E."/>
            <person name="Jarju S."/>
            <person name="Secka A."/>
            <person name="Antonio M."/>
            <person name="Oren A."/>
            <person name="Chaudhuri R.R."/>
            <person name="La Ragione R."/>
            <person name="Hildebrand F."/>
            <person name="Pallen M.J."/>
        </authorList>
    </citation>
    <scope>NUCLEOTIDE SEQUENCE</scope>
    <source>
        <strain evidence="9">CHK124-7917</strain>
    </source>
</reference>
<dbReference type="InterPro" id="IPR036962">
    <property type="entry name" value="Glyco_hydro_3_N_sf"/>
</dbReference>
<name>A0A921GDI7_9ACTN</name>
<feature type="region of interest" description="Disordered" evidence="7">
    <location>
        <begin position="570"/>
        <end position="589"/>
    </location>
</feature>
<dbReference type="InterPro" id="IPR017853">
    <property type="entry name" value="GH"/>
</dbReference>
<dbReference type="Pfam" id="PF00933">
    <property type="entry name" value="Glyco_hydro_3"/>
    <property type="match status" value="1"/>
</dbReference>
<dbReference type="GO" id="GO:0008422">
    <property type="term" value="F:beta-glucosidase activity"/>
    <property type="evidence" value="ECO:0007669"/>
    <property type="project" value="UniProtKB-EC"/>
</dbReference>
<dbReference type="PANTHER" id="PTHR30620:SF16">
    <property type="entry name" value="LYSOSOMAL BETA GLUCOSIDASE"/>
    <property type="match status" value="1"/>
</dbReference>
<accession>A0A921GDI7</accession>
<evidence type="ECO:0000313" key="10">
    <source>
        <dbReference type="Proteomes" id="UP000697330"/>
    </source>
</evidence>
<feature type="domain" description="Glycoside hydrolase family 3 N-terminal" evidence="8">
    <location>
        <begin position="207"/>
        <end position="470"/>
    </location>
</feature>
<evidence type="ECO:0000256" key="6">
    <source>
        <dbReference type="ARBA" id="ARBA00023295"/>
    </source>
</evidence>
<dbReference type="EMBL" id="DYWQ01000009">
    <property type="protein sequence ID" value="HJF44271.1"/>
    <property type="molecule type" value="Genomic_DNA"/>
</dbReference>
<reference evidence="9" key="2">
    <citation type="submission" date="2021-09" db="EMBL/GenBank/DDBJ databases">
        <authorList>
            <person name="Gilroy R."/>
        </authorList>
    </citation>
    <scope>NUCLEOTIDE SEQUENCE</scope>
    <source>
        <strain evidence="9">CHK124-7917</strain>
    </source>
</reference>
<protein>
    <recommendedName>
        <fullName evidence="3">beta-glucosidase</fullName>
        <ecNumber evidence="3">3.2.1.21</ecNumber>
    </recommendedName>
</protein>
<keyword evidence="6" id="KW-0326">Glycosidase</keyword>
<dbReference type="PROSITE" id="PS51257">
    <property type="entry name" value="PROKAR_LIPOPROTEIN"/>
    <property type="match status" value="1"/>
</dbReference>
<evidence type="ECO:0000256" key="4">
    <source>
        <dbReference type="ARBA" id="ARBA00022729"/>
    </source>
</evidence>
<comment type="catalytic activity">
    <reaction evidence="1">
        <text>Hydrolysis of terminal, non-reducing beta-D-glucosyl residues with release of beta-D-glucose.</text>
        <dbReference type="EC" id="3.2.1.21"/>
    </reaction>
</comment>
<dbReference type="InterPro" id="IPR036881">
    <property type="entry name" value="Glyco_hydro_3_C_sf"/>
</dbReference>
<proteinExistence type="inferred from homology"/>
<sequence>MSNITRRNLLAASALTAGLFGITGCDTSTSGDDAAVDLATPDAGSYPIDPDGDGVEAKWTSEETRDGWTRVTNPDGGTTLGVKDTAKIIQVGGLAFRDMNGNGKLDLWEDWRQSNAERAAAFSDSLSDDDCIKLMFHGGAADTSDGAEDPEFGLLRQGSRAGVSRLSSDEESYPTDIRWINEVQGICEEAELGIPYLNSTDPYSSLNIPTGLGLAPVMDKDLWRKAGMWTSRAWRATGVTVELGPQIDLYTQPTTVRLNGAESEDPALARDFVQAFCAGMQSTWGDDDATDDRGWGDESVAVMLKHYVGAGAIETGGNDHTLGAKYDVFPGDNYNAHLIPFLDGGMHLDSQTEQMASVMPNYGIAYSDDEEYGPLVGGGFNGKQLSILRNAGWDGMICSDWNILEPMQRGLDDLTPAERCKVLFEAGVDQYGGKFYYENCGKPAYDAIAEEQGQGAASTLVHEAARRVAKVMLDVQLFDEPYCDRSVAKEVFESEEAKAFAQEINDKRIVMLKNAGGIISDGGMGDKPKVYIPQKFIPTFTNHMGTKPSSVEPAVDLDLAAQYFEVVTDTVGDPTGEPDEDGNPTYQESDITRLSPDELADVAYVLVKVKNPQDHYDGFSGGTDAPQFLTEPGGPMVYRPISLQYRPYTADGPNVKQVSIAGDLQEDGTRVNCAHYGQSSYADNEYDLDFVIDTKERLPKNAKLILLVQADHPMVFSEIEPYADAILLAWENTPDESYLRVVSGAAEPYGLLQYQMPANMDTVEAQLEDVPRDMEPYVDSEGNAYDFCFGLNWSGVIDDDRTKTYKAAPLTEPETTVEATA</sequence>
<dbReference type="EC" id="3.2.1.21" evidence="3"/>
<comment type="similarity">
    <text evidence="2">Belongs to the glycosyl hydrolase 3 family.</text>
</comment>
<dbReference type="SUPFAM" id="SSF52279">
    <property type="entry name" value="Beta-D-glucan exohydrolase, C-terminal domain"/>
    <property type="match status" value="1"/>
</dbReference>
<dbReference type="Gene3D" id="3.40.50.1700">
    <property type="entry name" value="Glycoside hydrolase family 3 C-terminal domain"/>
    <property type="match status" value="1"/>
</dbReference>
<dbReference type="AlphaFoldDB" id="A0A921GDI7"/>
<evidence type="ECO:0000313" key="9">
    <source>
        <dbReference type="EMBL" id="HJF44271.1"/>
    </source>
</evidence>
<keyword evidence="5" id="KW-0378">Hydrolase</keyword>
<dbReference type="PROSITE" id="PS51318">
    <property type="entry name" value="TAT"/>
    <property type="match status" value="1"/>
</dbReference>
<dbReference type="InterPro" id="IPR001764">
    <property type="entry name" value="Glyco_hydro_3_N"/>
</dbReference>
<evidence type="ECO:0000256" key="7">
    <source>
        <dbReference type="SAM" id="MobiDB-lite"/>
    </source>
</evidence>
<dbReference type="RefSeq" id="WP_274958385.1">
    <property type="nucleotide sequence ID" value="NZ_DYWQ01000009.1"/>
</dbReference>
<dbReference type="SUPFAM" id="SSF51445">
    <property type="entry name" value="(Trans)glycosidases"/>
    <property type="match status" value="1"/>
</dbReference>
<dbReference type="Proteomes" id="UP000697330">
    <property type="component" value="Unassembled WGS sequence"/>
</dbReference>
<evidence type="ECO:0000259" key="8">
    <source>
        <dbReference type="Pfam" id="PF00933"/>
    </source>
</evidence>
<dbReference type="InterPro" id="IPR051915">
    <property type="entry name" value="Cellulose_Degrad_GH3"/>
</dbReference>
<dbReference type="InterPro" id="IPR006311">
    <property type="entry name" value="TAT_signal"/>
</dbReference>
<dbReference type="GO" id="GO:0009251">
    <property type="term" value="P:glucan catabolic process"/>
    <property type="evidence" value="ECO:0007669"/>
    <property type="project" value="TreeGrafter"/>
</dbReference>